<protein>
    <submittedName>
        <fullName evidence="1">Uncharacterized protein</fullName>
    </submittedName>
</protein>
<comment type="caution">
    <text evidence="1">The sequence shown here is derived from an EMBL/GenBank/DDBJ whole genome shotgun (WGS) entry which is preliminary data.</text>
</comment>
<accession>A0ACB9B023</accession>
<organism evidence="1 2">
    <name type="scientific">Arctium lappa</name>
    <name type="common">Greater burdock</name>
    <name type="synonym">Lappa major</name>
    <dbReference type="NCBI Taxonomy" id="4217"/>
    <lineage>
        <taxon>Eukaryota</taxon>
        <taxon>Viridiplantae</taxon>
        <taxon>Streptophyta</taxon>
        <taxon>Embryophyta</taxon>
        <taxon>Tracheophyta</taxon>
        <taxon>Spermatophyta</taxon>
        <taxon>Magnoliopsida</taxon>
        <taxon>eudicotyledons</taxon>
        <taxon>Gunneridae</taxon>
        <taxon>Pentapetalae</taxon>
        <taxon>asterids</taxon>
        <taxon>campanulids</taxon>
        <taxon>Asterales</taxon>
        <taxon>Asteraceae</taxon>
        <taxon>Carduoideae</taxon>
        <taxon>Cardueae</taxon>
        <taxon>Arctiinae</taxon>
        <taxon>Arctium</taxon>
    </lineage>
</organism>
<dbReference type="Proteomes" id="UP001055879">
    <property type="component" value="Linkage Group LG07"/>
</dbReference>
<reference evidence="1 2" key="2">
    <citation type="journal article" date="2022" name="Mol. Ecol. Resour.">
        <title>The genomes of chicory, endive, great burdock and yacon provide insights into Asteraceae paleo-polyploidization history and plant inulin production.</title>
        <authorList>
            <person name="Fan W."/>
            <person name="Wang S."/>
            <person name="Wang H."/>
            <person name="Wang A."/>
            <person name="Jiang F."/>
            <person name="Liu H."/>
            <person name="Zhao H."/>
            <person name="Xu D."/>
            <person name="Zhang Y."/>
        </authorList>
    </citation>
    <scope>NUCLEOTIDE SEQUENCE [LARGE SCALE GENOMIC DNA]</scope>
    <source>
        <strain evidence="2">cv. Niubang</strain>
    </source>
</reference>
<evidence type="ECO:0000313" key="2">
    <source>
        <dbReference type="Proteomes" id="UP001055879"/>
    </source>
</evidence>
<dbReference type="EMBL" id="CM042053">
    <property type="protein sequence ID" value="KAI3715321.1"/>
    <property type="molecule type" value="Genomic_DNA"/>
</dbReference>
<proteinExistence type="predicted"/>
<name>A0ACB9B023_ARCLA</name>
<sequence length="80" mass="8780">MYAWVKGCFVNGPNPTSMPCHAMDISVAESSKFFPLFVKSSLNHSISIQHPLSLSLSLSRLQQPRSNKRSLSLNLGSCSI</sequence>
<gene>
    <name evidence="1" type="ORF">L6452_22300</name>
</gene>
<evidence type="ECO:0000313" key="1">
    <source>
        <dbReference type="EMBL" id="KAI3715321.1"/>
    </source>
</evidence>
<reference evidence="2" key="1">
    <citation type="journal article" date="2022" name="Mol. Ecol. Resour.">
        <title>The genomes of chicory, endive, great burdock and yacon provide insights into Asteraceae palaeo-polyploidization history and plant inulin production.</title>
        <authorList>
            <person name="Fan W."/>
            <person name="Wang S."/>
            <person name="Wang H."/>
            <person name="Wang A."/>
            <person name="Jiang F."/>
            <person name="Liu H."/>
            <person name="Zhao H."/>
            <person name="Xu D."/>
            <person name="Zhang Y."/>
        </authorList>
    </citation>
    <scope>NUCLEOTIDE SEQUENCE [LARGE SCALE GENOMIC DNA]</scope>
    <source>
        <strain evidence="2">cv. Niubang</strain>
    </source>
</reference>
<keyword evidence="2" id="KW-1185">Reference proteome</keyword>